<dbReference type="SUPFAM" id="SSF51735">
    <property type="entry name" value="NAD(P)-binding Rossmann-fold domains"/>
    <property type="match status" value="1"/>
</dbReference>
<sequence>MSYSLSLDRFVGKVAVVTGASSGIGKTIVEGLVKYGVTVAGLARRVERIEAHAKELAGAKGRLQPYKTDLTKKDEIISTFDKIKNDLGPTHILVNNAGLLLASNIIDGDIEKWEIVLNTNVLAASICIREAVTSMKANNIKGHIININSVAGHDALDIPGISVYPASKFALRALTESVRLEINREKLPIKITSISPGAVDTEFNQAAFPAEQLKKLAHVNSSQKLISTEDVADSAFYVLATPEHVNVKELIIVPHGAIY</sequence>
<evidence type="ECO:0000313" key="6">
    <source>
        <dbReference type="Proteomes" id="UP000019118"/>
    </source>
</evidence>
<name>J3JYU9_DENPD</name>
<dbReference type="AlphaFoldDB" id="J3JYU9"/>
<reference evidence="6" key="2">
    <citation type="journal article" date="2013" name="Genome Biol.">
        <title>Draft genome of the mountain pine beetle, Dendroctonus ponderosae Hopkins, a major forest pest.</title>
        <authorList>
            <person name="Keeling C.I."/>
            <person name="Yuen M.M."/>
            <person name="Liao N.Y."/>
            <person name="Docking T.R."/>
            <person name="Chan S.K."/>
            <person name="Taylor G.A."/>
            <person name="Palmquist D.L."/>
            <person name="Jackman S.D."/>
            <person name="Nguyen A."/>
            <person name="Li M."/>
            <person name="Henderson H."/>
            <person name="Janes J.K."/>
            <person name="Zhao Y."/>
            <person name="Pandoh P."/>
            <person name="Moore R."/>
            <person name="Sperling F.A."/>
            <person name="Huber D.P."/>
            <person name="Birol I."/>
            <person name="Jones S.J."/>
            <person name="Bohlmann J."/>
        </authorList>
    </citation>
    <scope>NUCLEOTIDE SEQUENCE</scope>
</reference>
<accession>J3JYU9</accession>
<dbReference type="GO" id="GO:0016616">
    <property type="term" value="F:oxidoreductase activity, acting on the CH-OH group of donors, NAD or NADP as acceptor"/>
    <property type="evidence" value="ECO:0007669"/>
    <property type="project" value="UniProtKB-ARBA"/>
</dbReference>
<dbReference type="Proteomes" id="UP000019118">
    <property type="component" value="Unassembled WGS sequence"/>
</dbReference>
<dbReference type="EMBL" id="BT128430">
    <property type="protein sequence ID" value="AEE63387.1"/>
    <property type="molecule type" value="mRNA"/>
</dbReference>
<reference evidence="5" key="3">
    <citation type="submission" date="2024-08" db="UniProtKB">
        <authorList>
            <consortium name="EnsemblMetazoa"/>
        </authorList>
    </citation>
    <scope>IDENTIFICATION</scope>
</reference>
<dbReference type="PANTHER" id="PTHR43115:SF4">
    <property type="entry name" value="DEHYDROGENASE_REDUCTASE SDR FAMILY MEMBER 11"/>
    <property type="match status" value="1"/>
</dbReference>
<reference evidence="4" key="1">
    <citation type="journal article" date="2012" name="Insect Biochem. Mol. Biol.">
        <title>Transcriptome and full-length cDNA resources for the mountain pine beetle, Dendroctonus ponderosae Hopkins, a major insect pest of pine forests.</title>
        <authorList>
            <person name="Keeling C.I."/>
            <person name="Henderson H."/>
            <person name="Li M."/>
            <person name="Yuen M."/>
            <person name="Clark E.L."/>
            <person name="Fraser J.D."/>
            <person name="Huber D.P."/>
            <person name="Liao N.Y."/>
            <person name="Roderick Docking T."/>
            <person name="Birol I."/>
            <person name="Chan S.K."/>
            <person name="Taylor G.A."/>
            <person name="Palmquist D."/>
            <person name="Jones S.J."/>
            <person name="Bohlmann J."/>
        </authorList>
    </citation>
    <scope>NUCLEOTIDE SEQUENCE</scope>
    <source>
        <tissue evidence="4">Whole emerged adults</tissue>
    </source>
</reference>
<dbReference type="InterPro" id="IPR020904">
    <property type="entry name" value="Sc_DH/Rdtase_CS"/>
</dbReference>
<dbReference type="OrthoDB" id="1933717at2759"/>
<dbReference type="InterPro" id="IPR036291">
    <property type="entry name" value="NAD(P)-bd_dom_sf"/>
</dbReference>
<evidence type="ECO:0000256" key="2">
    <source>
        <dbReference type="ARBA" id="ARBA00023002"/>
    </source>
</evidence>
<keyword evidence="6" id="KW-1185">Reference proteome</keyword>
<dbReference type="PRINTS" id="PR00080">
    <property type="entry name" value="SDRFAMILY"/>
</dbReference>
<evidence type="ECO:0000313" key="5">
    <source>
        <dbReference type="EnsemblMetazoa" id="XP_019770641.1"/>
    </source>
</evidence>
<dbReference type="PANTHER" id="PTHR43115">
    <property type="entry name" value="DEHYDROGENASE/REDUCTASE SDR FAMILY MEMBER 11"/>
    <property type="match status" value="1"/>
</dbReference>
<dbReference type="PROSITE" id="PS00061">
    <property type="entry name" value="ADH_SHORT"/>
    <property type="match status" value="1"/>
</dbReference>
<organism evidence="4">
    <name type="scientific">Dendroctonus ponderosae</name>
    <name type="common">Mountain pine beetle</name>
    <dbReference type="NCBI Taxonomy" id="77166"/>
    <lineage>
        <taxon>Eukaryota</taxon>
        <taxon>Metazoa</taxon>
        <taxon>Ecdysozoa</taxon>
        <taxon>Arthropoda</taxon>
        <taxon>Hexapoda</taxon>
        <taxon>Insecta</taxon>
        <taxon>Pterygota</taxon>
        <taxon>Neoptera</taxon>
        <taxon>Endopterygota</taxon>
        <taxon>Coleoptera</taxon>
        <taxon>Polyphaga</taxon>
        <taxon>Cucujiformia</taxon>
        <taxon>Curculionidae</taxon>
        <taxon>Scolytinae</taxon>
        <taxon>Dendroctonus</taxon>
    </lineage>
</organism>
<dbReference type="Pfam" id="PF00106">
    <property type="entry name" value="adh_short"/>
    <property type="match status" value="1"/>
</dbReference>
<keyword evidence="2" id="KW-0560">Oxidoreductase</keyword>
<dbReference type="PRINTS" id="PR00081">
    <property type="entry name" value="GDHRDH"/>
</dbReference>
<gene>
    <name evidence="5" type="primary">109544759</name>
</gene>
<evidence type="ECO:0000313" key="4">
    <source>
        <dbReference type="EMBL" id="AEE63387.1"/>
    </source>
</evidence>
<dbReference type="EnsemblMetazoa" id="XM_019915082.1">
    <property type="protein sequence ID" value="XP_019770641.1"/>
    <property type="gene ID" value="LOC109544759"/>
</dbReference>
<comment type="similarity">
    <text evidence="1 3">Belongs to the short-chain dehydrogenases/reductases (SDR) family.</text>
</comment>
<protein>
    <recommendedName>
        <fullName evidence="7">Farnesol dehydrogenase-like</fullName>
    </recommendedName>
</protein>
<dbReference type="InterPro" id="IPR002347">
    <property type="entry name" value="SDR_fam"/>
</dbReference>
<dbReference type="Gene3D" id="3.40.50.720">
    <property type="entry name" value="NAD(P)-binding Rossmann-like Domain"/>
    <property type="match status" value="1"/>
</dbReference>
<dbReference type="FunFam" id="3.40.50.720:FF:000047">
    <property type="entry name" value="NADP-dependent L-serine/L-allo-threonine dehydrogenase"/>
    <property type="match status" value="1"/>
</dbReference>
<evidence type="ECO:0000256" key="1">
    <source>
        <dbReference type="ARBA" id="ARBA00006484"/>
    </source>
</evidence>
<proteinExistence type="evidence at transcript level"/>
<evidence type="ECO:0000256" key="3">
    <source>
        <dbReference type="RuleBase" id="RU000363"/>
    </source>
</evidence>
<evidence type="ECO:0008006" key="7">
    <source>
        <dbReference type="Google" id="ProtNLM"/>
    </source>
</evidence>